<dbReference type="AlphaFoldDB" id="A0A0S3R9N2"/>
<proteinExistence type="predicted"/>
<dbReference type="EMBL" id="AP015034">
    <property type="protein sequence ID" value="BAT77214.1"/>
    <property type="molecule type" value="Genomic_DNA"/>
</dbReference>
<protein>
    <submittedName>
        <fullName evidence="1">Uncharacterized protein</fullName>
    </submittedName>
</protein>
<evidence type="ECO:0000313" key="1">
    <source>
        <dbReference type="EMBL" id="BAT77214.1"/>
    </source>
</evidence>
<keyword evidence="2" id="KW-1185">Reference proteome</keyword>
<accession>A0A0S3R9N2</accession>
<gene>
    <name evidence="1" type="primary">Vigan.01G531100</name>
    <name evidence="1" type="ORF">VIGAN_01531100</name>
</gene>
<reference evidence="1 2" key="1">
    <citation type="journal article" date="2015" name="Sci. Rep.">
        <title>The power of single molecule real-time sequencing technology in the de novo assembly of a eukaryotic genome.</title>
        <authorList>
            <person name="Sakai H."/>
            <person name="Naito K."/>
            <person name="Ogiso-Tanaka E."/>
            <person name="Takahashi Y."/>
            <person name="Iseki K."/>
            <person name="Muto C."/>
            <person name="Satou K."/>
            <person name="Teruya K."/>
            <person name="Shiroma A."/>
            <person name="Shimoji M."/>
            <person name="Hirano T."/>
            <person name="Itoh T."/>
            <person name="Kaga A."/>
            <person name="Tomooka N."/>
        </authorList>
    </citation>
    <scope>NUCLEOTIDE SEQUENCE [LARGE SCALE GENOMIC DNA]</scope>
    <source>
        <strain evidence="2">cv. Shumari</strain>
    </source>
</reference>
<evidence type="ECO:0000313" key="2">
    <source>
        <dbReference type="Proteomes" id="UP000291084"/>
    </source>
</evidence>
<dbReference type="Proteomes" id="UP000291084">
    <property type="component" value="Chromosome 1"/>
</dbReference>
<name>A0A0S3R9N2_PHAAN</name>
<sequence length="79" mass="9135">MPNNNRGQTSCKPEILVSVPVPFSLEPALLQPSFCSRLFFFACSSVRVWLCDSRFVGRVHEFMNIYCRLDFKCNVTVVW</sequence>
<organism evidence="1 2">
    <name type="scientific">Vigna angularis var. angularis</name>
    <dbReference type="NCBI Taxonomy" id="157739"/>
    <lineage>
        <taxon>Eukaryota</taxon>
        <taxon>Viridiplantae</taxon>
        <taxon>Streptophyta</taxon>
        <taxon>Embryophyta</taxon>
        <taxon>Tracheophyta</taxon>
        <taxon>Spermatophyta</taxon>
        <taxon>Magnoliopsida</taxon>
        <taxon>eudicotyledons</taxon>
        <taxon>Gunneridae</taxon>
        <taxon>Pentapetalae</taxon>
        <taxon>rosids</taxon>
        <taxon>fabids</taxon>
        <taxon>Fabales</taxon>
        <taxon>Fabaceae</taxon>
        <taxon>Papilionoideae</taxon>
        <taxon>50 kb inversion clade</taxon>
        <taxon>NPAAA clade</taxon>
        <taxon>indigoferoid/millettioid clade</taxon>
        <taxon>Phaseoleae</taxon>
        <taxon>Vigna</taxon>
    </lineage>
</organism>